<comment type="catalytic activity">
    <reaction evidence="7">
        <text>N-acetyl-alpha-D-glucosamine 1-phosphate + UTP + H(+) = UDP-N-acetyl-alpha-D-glucosamine + diphosphate</text>
        <dbReference type="Rhea" id="RHEA:13509"/>
        <dbReference type="ChEBI" id="CHEBI:15378"/>
        <dbReference type="ChEBI" id="CHEBI:33019"/>
        <dbReference type="ChEBI" id="CHEBI:46398"/>
        <dbReference type="ChEBI" id="CHEBI:57705"/>
        <dbReference type="ChEBI" id="CHEBI:57776"/>
        <dbReference type="EC" id="2.7.7.23"/>
    </reaction>
</comment>
<dbReference type="SUPFAM" id="SSF53448">
    <property type="entry name" value="Nucleotide-diphospho-sugar transferases"/>
    <property type="match status" value="1"/>
</dbReference>
<keyword evidence="4" id="KW-0548">Nucleotidyltransferase</keyword>
<dbReference type="InterPro" id="IPR050065">
    <property type="entry name" value="GlmU-like"/>
</dbReference>
<evidence type="ECO:0000256" key="8">
    <source>
        <dbReference type="ARBA" id="ARBA00049628"/>
    </source>
</evidence>
<evidence type="ECO:0000256" key="1">
    <source>
        <dbReference type="ARBA" id="ARBA00007707"/>
    </source>
</evidence>
<evidence type="ECO:0000256" key="6">
    <source>
        <dbReference type="ARBA" id="ARBA00048247"/>
    </source>
</evidence>
<feature type="domain" description="MobA-like NTP transferase" evidence="9">
    <location>
        <begin position="5"/>
        <end position="118"/>
    </location>
</feature>
<evidence type="ECO:0000256" key="2">
    <source>
        <dbReference type="ARBA" id="ARBA00007947"/>
    </source>
</evidence>
<dbReference type="AlphaFoldDB" id="A0A2H0VAF0"/>
<comment type="caution">
    <text evidence="10">The sequence shown here is derived from an EMBL/GenBank/DDBJ whole genome shotgun (WGS) entry which is preliminary data.</text>
</comment>
<dbReference type="Gene3D" id="3.90.550.10">
    <property type="entry name" value="Spore Coat Polysaccharide Biosynthesis Protein SpsA, Chain A"/>
    <property type="match status" value="1"/>
</dbReference>
<dbReference type="GO" id="GO:0019134">
    <property type="term" value="F:glucosamine-1-phosphate N-acetyltransferase activity"/>
    <property type="evidence" value="ECO:0007669"/>
    <property type="project" value="UniProtKB-EC"/>
</dbReference>
<gene>
    <name evidence="10" type="ORF">COT93_02960</name>
</gene>
<dbReference type="CDD" id="cd02540">
    <property type="entry name" value="GT2_GlmU_N_bac"/>
    <property type="match status" value="1"/>
</dbReference>
<evidence type="ECO:0000259" key="9">
    <source>
        <dbReference type="Pfam" id="PF12804"/>
    </source>
</evidence>
<evidence type="ECO:0000256" key="4">
    <source>
        <dbReference type="ARBA" id="ARBA00022695"/>
    </source>
</evidence>
<dbReference type="PANTHER" id="PTHR43584">
    <property type="entry name" value="NUCLEOTIDYL TRANSFERASE"/>
    <property type="match status" value="1"/>
</dbReference>
<sequence>MTRIIILAAGRGTRMNSELPKALVPLNGRPMIEYLIESVQKANMDPHPIIVVSPDNVELMKETLKDYSLEYVIQGQALGTGHAVSTVQHLLDETTRNVLVLYGDHPFLTSESLQKCSEFSPESLVMLSTKLVDFNDWRHNFYYWGRIIRNSPGDIARIVEFKDASEDELRVTEVNPAVMCFNGAWLKKNLSRLDNNNSQGEYYLTDLVKMAFNEGHPVHAIDIKASEAMGINSLAELKIAEELLSKDN</sequence>
<dbReference type="Pfam" id="PF12804">
    <property type="entry name" value="NTP_transf_3"/>
    <property type="match status" value="1"/>
</dbReference>
<accession>A0A2H0VAF0</accession>
<evidence type="ECO:0000256" key="7">
    <source>
        <dbReference type="ARBA" id="ARBA00048493"/>
    </source>
</evidence>
<evidence type="ECO:0000313" key="10">
    <source>
        <dbReference type="EMBL" id="PIR95349.1"/>
    </source>
</evidence>
<keyword evidence="5" id="KW-0012">Acyltransferase</keyword>
<name>A0A2H0VAF0_9BACT</name>
<dbReference type="GO" id="GO:0003977">
    <property type="term" value="F:UDP-N-acetylglucosamine diphosphorylase activity"/>
    <property type="evidence" value="ECO:0007669"/>
    <property type="project" value="UniProtKB-EC"/>
</dbReference>
<comment type="similarity">
    <text evidence="2">In the N-terminal section; belongs to the N-acetylglucosamine-1-phosphate uridyltransferase family.</text>
</comment>
<evidence type="ECO:0000313" key="11">
    <source>
        <dbReference type="Proteomes" id="UP000229972"/>
    </source>
</evidence>
<dbReference type="Proteomes" id="UP000229972">
    <property type="component" value="Unassembled WGS sequence"/>
</dbReference>
<dbReference type="PANTHER" id="PTHR43584:SF3">
    <property type="entry name" value="BIFUNCTIONAL PROTEIN GLMU"/>
    <property type="match status" value="1"/>
</dbReference>
<reference evidence="11" key="1">
    <citation type="submission" date="2017-09" db="EMBL/GenBank/DDBJ databases">
        <title>Depth-based differentiation of microbial function through sediment-hosted aquifers and enrichment of novel symbionts in the deep terrestrial subsurface.</title>
        <authorList>
            <person name="Probst A.J."/>
            <person name="Ladd B."/>
            <person name="Jarett J.K."/>
            <person name="Geller-Mcgrath D.E."/>
            <person name="Sieber C.M.K."/>
            <person name="Emerson J.B."/>
            <person name="Anantharaman K."/>
            <person name="Thomas B.C."/>
            <person name="Malmstrom R."/>
            <person name="Stieglmeier M."/>
            <person name="Klingl A."/>
            <person name="Woyke T."/>
            <person name="Ryan C.M."/>
            <person name="Banfield J.F."/>
        </authorList>
    </citation>
    <scope>NUCLEOTIDE SEQUENCE [LARGE SCALE GENOMIC DNA]</scope>
</reference>
<proteinExistence type="inferred from homology"/>
<dbReference type="InterPro" id="IPR029044">
    <property type="entry name" value="Nucleotide-diphossugar_trans"/>
</dbReference>
<dbReference type="EMBL" id="PFAL01000028">
    <property type="protein sequence ID" value="PIR95349.1"/>
    <property type="molecule type" value="Genomic_DNA"/>
</dbReference>
<comment type="function">
    <text evidence="8">Catalyzes the last two sequential reactions in the de novo biosynthetic pathway for UDP-N-acetylglucosamine (UDP-GlcNAc). The C-terminal domain catalyzes the transfer of acetyl group from acetyl coenzyme A to glucosamine-1-phosphate (GlcN-1-P) to produce N-acetylglucosamine-1-phosphate (GlcNAc-1-P), which is converted into UDP-GlcNAc by the transfer of uridine 5-monophosphate (from uridine 5-triphosphate), a reaction catalyzed by the N-terminal domain.</text>
</comment>
<comment type="similarity">
    <text evidence="1">In the C-terminal section; belongs to the transferase hexapeptide repeat family.</text>
</comment>
<protein>
    <recommendedName>
        <fullName evidence="9">MobA-like NTP transferase domain-containing protein</fullName>
    </recommendedName>
</protein>
<keyword evidence="3" id="KW-0808">Transferase</keyword>
<organism evidence="10 11">
    <name type="scientific">Candidatus Falkowbacteria bacterium CG10_big_fil_rev_8_21_14_0_10_37_18</name>
    <dbReference type="NCBI Taxonomy" id="1974562"/>
    <lineage>
        <taxon>Bacteria</taxon>
        <taxon>Candidatus Falkowiibacteriota</taxon>
    </lineage>
</organism>
<dbReference type="InterPro" id="IPR025877">
    <property type="entry name" value="MobA-like_NTP_Trfase"/>
</dbReference>
<evidence type="ECO:0000256" key="5">
    <source>
        <dbReference type="ARBA" id="ARBA00023315"/>
    </source>
</evidence>
<comment type="catalytic activity">
    <reaction evidence="6">
        <text>alpha-D-glucosamine 1-phosphate + acetyl-CoA = N-acetyl-alpha-D-glucosamine 1-phosphate + CoA + H(+)</text>
        <dbReference type="Rhea" id="RHEA:13725"/>
        <dbReference type="ChEBI" id="CHEBI:15378"/>
        <dbReference type="ChEBI" id="CHEBI:57287"/>
        <dbReference type="ChEBI" id="CHEBI:57288"/>
        <dbReference type="ChEBI" id="CHEBI:57776"/>
        <dbReference type="ChEBI" id="CHEBI:58516"/>
        <dbReference type="EC" id="2.3.1.157"/>
    </reaction>
</comment>
<evidence type="ECO:0000256" key="3">
    <source>
        <dbReference type="ARBA" id="ARBA00022679"/>
    </source>
</evidence>